<keyword evidence="1" id="KW-0418">Kinase</keyword>
<dbReference type="CDD" id="cd16936">
    <property type="entry name" value="HATPase_RsbW-like"/>
    <property type="match status" value="1"/>
</dbReference>
<dbReference type="PANTHER" id="PTHR35526">
    <property type="entry name" value="ANTI-SIGMA-F FACTOR RSBW-RELATED"/>
    <property type="match status" value="1"/>
</dbReference>
<organism evidence="3 4">
    <name type="scientific">Nocardiopsis sediminis</name>
    <dbReference type="NCBI Taxonomy" id="1778267"/>
    <lineage>
        <taxon>Bacteria</taxon>
        <taxon>Bacillati</taxon>
        <taxon>Actinomycetota</taxon>
        <taxon>Actinomycetes</taxon>
        <taxon>Streptosporangiales</taxon>
        <taxon>Nocardiopsidaceae</taxon>
        <taxon>Nocardiopsis</taxon>
    </lineage>
</organism>
<dbReference type="InterPro" id="IPR003594">
    <property type="entry name" value="HATPase_dom"/>
</dbReference>
<keyword evidence="3" id="KW-0067">ATP-binding</keyword>
<evidence type="ECO:0000256" key="1">
    <source>
        <dbReference type="ARBA" id="ARBA00022527"/>
    </source>
</evidence>
<comment type="caution">
    <text evidence="3">The sequence shown here is derived from an EMBL/GenBank/DDBJ whole genome shotgun (WGS) entry which is preliminary data.</text>
</comment>
<evidence type="ECO:0000259" key="2">
    <source>
        <dbReference type="Pfam" id="PF13581"/>
    </source>
</evidence>
<reference evidence="4" key="1">
    <citation type="journal article" date="2019" name="Int. J. Syst. Evol. Microbiol.">
        <title>The Global Catalogue of Microorganisms (GCM) 10K type strain sequencing project: providing services to taxonomists for standard genome sequencing and annotation.</title>
        <authorList>
            <consortium name="The Broad Institute Genomics Platform"/>
            <consortium name="The Broad Institute Genome Sequencing Center for Infectious Disease"/>
            <person name="Wu L."/>
            <person name="Ma J."/>
        </authorList>
    </citation>
    <scope>NUCLEOTIDE SEQUENCE [LARGE SCALE GENOMIC DNA]</scope>
    <source>
        <strain evidence="4">TBRC 1826</strain>
    </source>
</reference>
<keyword evidence="1" id="KW-0808">Transferase</keyword>
<dbReference type="Gene3D" id="3.30.565.10">
    <property type="entry name" value="Histidine kinase-like ATPase, C-terminal domain"/>
    <property type="match status" value="1"/>
</dbReference>
<name>A0ABV8FHC4_9ACTN</name>
<dbReference type="InterPro" id="IPR050267">
    <property type="entry name" value="Anti-sigma-factor_SerPK"/>
</dbReference>
<dbReference type="Proteomes" id="UP001595847">
    <property type="component" value="Unassembled WGS sequence"/>
</dbReference>
<evidence type="ECO:0000313" key="4">
    <source>
        <dbReference type="Proteomes" id="UP001595847"/>
    </source>
</evidence>
<gene>
    <name evidence="3" type="ORF">ACFOVU_06445</name>
</gene>
<protein>
    <submittedName>
        <fullName evidence="3">ATP-binding protein</fullName>
    </submittedName>
</protein>
<feature type="domain" description="Histidine kinase/HSP90-like ATPase" evidence="2">
    <location>
        <begin position="13"/>
        <end position="120"/>
    </location>
</feature>
<dbReference type="InterPro" id="IPR036890">
    <property type="entry name" value="HATPase_C_sf"/>
</dbReference>
<dbReference type="SUPFAM" id="SSF55874">
    <property type="entry name" value="ATPase domain of HSP90 chaperone/DNA topoisomerase II/histidine kinase"/>
    <property type="match status" value="1"/>
</dbReference>
<keyword evidence="1" id="KW-0723">Serine/threonine-protein kinase</keyword>
<dbReference type="EMBL" id="JBHSBH010000004">
    <property type="protein sequence ID" value="MFC3995545.1"/>
    <property type="molecule type" value="Genomic_DNA"/>
</dbReference>
<dbReference type="PANTHER" id="PTHR35526:SF3">
    <property type="entry name" value="ANTI-SIGMA-F FACTOR RSBW"/>
    <property type="match status" value="1"/>
</dbReference>
<proteinExistence type="predicted"/>
<dbReference type="Pfam" id="PF13581">
    <property type="entry name" value="HATPase_c_2"/>
    <property type="match status" value="1"/>
</dbReference>
<evidence type="ECO:0000313" key="3">
    <source>
        <dbReference type="EMBL" id="MFC3995545.1"/>
    </source>
</evidence>
<keyword evidence="4" id="KW-1185">Reference proteome</keyword>
<dbReference type="RefSeq" id="WP_378530745.1">
    <property type="nucleotide sequence ID" value="NZ_JBHSBH010000004.1"/>
</dbReference>
<keyword evidence="3" id="KW-0547">Nucleotide-binding</keyword>
<accession>A0ABV8FHC4</accession>
<sequence length="149" mass="16401">MAVVYYARFPGWAEQVKRARHWCEDLLTVHSAFDIPGETVASAVLLLSEAVTNAVRYTASGRGGTFDVTLMIEQRKITIEVEDEGRPAGGTLPFIRPLTPMAQHGRGMTLVDYLADTWEALPKPRTGVTFTLTWDGLPRRSAKRAASPA</sequence>
<dbReference type="GO" id="GO:0005524">
    <property type="term" value="F:ATP binding"/>
    <property type="evidence" value="ECO:0007669"/>
    <property type="project" value="UniProtKB-KW"/>
</dbReference>